<organism evidence="1 2">
    <name type="scientific">Vaccinium darrowii</name>
    <dbReference type="NCBI Taxonomy" id="229202"/>
    <lineage>
        <taxon>Eukaryota</taxon>
        <taxon>Viridiplantae</taxon>
        <taxon>Streptophyta</taxon>
        <taxon>Embryophyta</taxon>
        <taxon>Tracheophyta</taxon>
        <taxon>Spermatophyta</taxon>
        <taxon>Magnoliopsida</taxon>
        <taxon>eudicotyledons</taxon>
        <taxon>Gunneridae</taxon>
        <taxon>Pentapetalae</taxon>
        <taxon>asterids</taxon>
        <taxon>Ericales</taxon>
        <taxon>Ericaceae</taxon>
        <taxon>Vaccinioideae</taxon>
        <taxon>Vaccinieae</taxon>
        <taxon>Vaccinium</taxon>
    </lineage>
</organism>
<name>A0ACB7X4L6_9ERIC</name>
<dbReference type="Proteomes" id="UP000828048">
    <property type="component" value="Chromosome 2"/>
</dbReference>
<accession>A0ACB7X4L6</accession>
<keyword evidence="2" id="KW-1185">Reference proteome</keyword>
<reference evidence="1 2" key="1">
    <citation type="journal article" date="2021" name="Hortic Res">
        <title>High-quality reference genome and annotation aids understanding of berry development for evergreen blueberry (Vaccinium darrowii).</title>
        <authorList>
            <person name="Yu J."/>
            <person name="Hulse-Kemp A.M."/>
            <person name="Babiker E."/>
            <person name="Staton M."/>
        </authorList>
    </citation>
    <scope>NUCLEOTIDE SEQUENCE [LARGE SCALE GENOMIC DNA]</scope>
    <source>
        <strain evidence="2">cv. NJ 8807/NJ 8810</strain>
        <tissue evidence="1">Young leaf</tissue>
    </source>
</reference>
<evidence type="ECO:0000313" key="1">
    <source>
        <dbReference type="EMBL" id="KAH7835718.1"/>
    </source>
</evidence>
<evidence type="ECO:0000313" key="2">
    <source>
        <dbReference type="Proteomes" id="UP000828048"/>
    </source>
</evidence>
<comment type="caution">
    <text evidence="1">The sequence shown here is derived from an EMBL/GenBank/DDBJ whole genome shotgun (WGS) entry which is preliminary data.</text>
</comment>
<dbReference type="EMBL" id="CM037152">
    <property type="protein sequence ID" value="KAH7835718.1"/>
    <property type="molecule type" value="Genomic_DNA"/>
</dbReference>
<sequence length="388" mass="45209">MVLECAWTWIPHLWDTKIRIHKLHFDMRDLPQEILIDILSRLPGDCVLECRRVCKQWLALISTPSFVEMHLKRATSVFLVQVCRDFSHEKFDMFIFDEGAKANKKFKKMDAKLMNFEASLMPRLCGSCDGLLVFCQTSPNVSFVYNPLTGENVSIRNPVPSSADCAVCGFFFHPISKDYKLLFVHKKGIRFGYFIYSLGSQLWRKLDDFSYQPRSLACSILNGALHWMVKRNEHGLNPPCSNSIMIFNMDTEEFRHMPHPGAKCSSSWVHNSAYIFERKGKLAFCSVSDKQFVYVWVLEDYEKWIWVEGYLINLHMDVEPHITIVNIQDDELLFMWGSIGVFRCNMRQNAVKQIRKVGLKKLLRWYAFDFIGIIIPYTMTFVSPSGFK</sequence>
<gene>
    <name evidence="1" type="ORF">Vadar_029144</name>
</gene>
<proteinExistence type="predicted"/>
<protein>
    <submittedName>
        <fullName evidence="1">Uncharacterized protein</fullName>
    </submittedName>
</protein>